<proteinExistence type="predicted"/>
<dbReference type="OrthoDB" id="3197274at2"/>
<dbReference type="Proteomes" id="UP000199766">
    <property type="component" value="Unassembled WGS sequence"/>
</dbReference>
<sequence length="86" mass="9996">MFVTQDLFDPDATQKALLKEFEGYRTRRRLKEGQIEVQALLEGFKNAWIVKDYATIITVAEKLPEGVLNLDDRLVLYYDLSITRSD</sequence>
<dbReference type="AlphaFoldDB" id="A0A1H9NGV0"/>
<dbReference type="EMBL" id="FOGD01000007">
    <property type="protein sequence ID" value="SER35118.1"/>
    <property type="molecule type" value="Genomic_DNA"/>
</dbReference>
<dbReference type="STRING" id="180197.SAMN02982919_02213"/>
<evidence type="ECO:0000313" key="1">
    <source>
        <dbReference type="EMBL" id="SER35118.1"/>
    </source>
</evidence>
<gene>
    <name evidence="1" type="ORF">SAMN02982919_02213</name>
</gene>
<name>A0A1H9NGV0_9BURK</name>
<organism evidence="1 2">
    <name type="scientific">Giesbergeria anulus</name>
    <dbReference type="NCBI Taxonomy" id="180197"/>
    <lineage>
        <taxon>Bacteria</taxon>
        <taxon>Pseudomonadati</taxon>
        <taxon>Pseudomonadota</taxon>
        <taxon>Betaproteobacteria</taxon>
        <taxon>Burkholderiales</taxon>
        <taxon>Comamonadaceae</taxon>
        <taxon>Giesbergeria</taxon>
    </lineage>
</organism>
<keyword evidence="2" id="KW-1185">Reference proteome</keyword>
<dbReference type="RefSeq" id="WP_143059633.1">
    <property type="nucleotide sequence ID" value="NZ_FOGD01000007.1"/>
</dbReference>
<protein>
    <submittedName>
        <fullName evidence="1">Uncharacterized protein</fullName>
    </submittedName>
</protein>
<accession>A0A1H9NGV0</accession>
<evidence type="ECO:0000313" key="2">
    <source>
        <dbReference type="Proteomes" id="UP000199766"/>
    </source>
</evidence>
<reference evidence="1 2" key="1">
    <citation type="submission" date="2016-10" db="EMBL/GenBank/DDBJ databases">
        <authorList>
            <person name="de Groot N.N."/>
        </authorList>
    </citation>
    <scope>NUCLEOTIDE SEQUENCE [LARGE SCALE GENOMIC DNA]</scope>
    <source>
        <strain evidence="1 2">ATCC 35958</strain>
    </source>
</reference>